<dbReference type="AlphaFoldDB" id="A0A679G9Q5"/>
<reference evidence="15 16" key="1">
    <citation type="journal article" date="2020" name="Microbiol. Resour. Announc.">
        <title>Complete genome sequence of Pseudomonas otitidis strain MrB4, isolated from Lake Biwa in Japan.</title>
        <authorList>
            <person name="Miyazaki K."/>
            <person name="Hase E."/>
            <person name="Maruya T."/>
        </authorList>
    </citation>
    <scope>NUCLEOTIDE SEQUENCE [LARGE SCALE GENOMIC DNA]</scope>
    <source>
        <strain evidence="15 16">MrB4</strain>
    </source>
</reference>
<keyword evidence="10" id="KW-0233">DNA recombination</keyword>
<keyword evidence="8" id="KW-0067">ATP-binding</keyword>
<evidence type="ECO:0000256" key="11">
    <source>
        <dbReference type="ARBA" id="ARBA00023204"/>
    </source>
</evidence>
<keyword evidence="3" id="KW-0132">Cell division</keyword>
<dbReference type="NCBIfam" id="TIGR04120">
    <property type="entry name" value="DNA_lig_bact"/>
    <property type="match status" value="1"/>
</dbReference>
<dbReference type="PANTHER" id="PTHR45674">
    <property type="entry name" value="DNA LIGASE 1/3 FAMILY MEMBER"/>
    <property type="match status" value="1"/>
</dbReference>
<evidence type="ECO:0000256" key="1">
    <source>
        <dbReference type="ARBA" id="ARBA00012727"/>
    </source>
</evidence>
<dbReference type="InterPro" id="IPR036599">
    <property type="entry name" value="DNA_ligase_N_sf"/>
</dbReference>
<dbReference type="Pfam" id="PF01068">
    <property type="entry name" value="DNA_ligase_A_M"/>
    <property type="match status" value="1"/>
</dbReference>
<dbReference type="Gene3D" id="3.30.470.30">
    <property type="entry name" value="DNA ligase/mRNA capping enzyme"/>
    <property type="match status" value="1"/>
</dbReference>
<comment type="catalytic activity">
    <reaction evidence="13">
        <text>ATP + (deoxyribonucleotide)n-3'-hydroxyl + 5'-phospho-(deoxyribonucleotide)m = (deoxyribonucleotide)n+m + AMP + diphosphate.</text>
        <dbReference type="EC" id="6.5.1.1"/>
    </reaction>
</comment>
<dbReference type="GO" id="GO:0005524">
    <property type="term" value="F:ATP binding"/>
    <property type="evidence" value="ECO:0007669"/>
    <property type="project" value="UniProtKB-KW"/>
</dbReference>
<dbReference type="GO" id="GO:0006260">
    <property type="term" value="P:DNA replication"/>
    <property type="evidence" value="ECO:0007669"/>
    <property type="project" value="UniProtKB-KW"/>
</dbReference>
<keyword evidence="5" id="KW-0479">Metal-binding</keyword>
<dbReference type="CDD" id="cd07897">
    <property type="entry name" value="Adenylation_DNA_ligase_Bac1"/>
    <property type="match status" value="1"/>
</dbReference>
<dbReference type="Pfam" id="PF04679">
    <property type="entry name" value="DNA_ligase_A_C"/>
    <property type="match status" value="1"/>
</dbReference>
<dbReference type="InterPro" id="IPR016059">
    <property type="entry name" value="DNA_ligase_ATP-dep_CS"/>
</dbReference>
<dbReference type="InterPro" id="IPR050191">
    <property type="entry name" value="ATP-dep_DNA_ligase"/>
</dbReference>
<dbReference type="SUPFAM" id="SSF56091">
    <property type="entry name" value="DNA ligase/mRNA capping enzyme, catalytic domain"/>
    <property type="match status" value="1"/>
</dbReference>
<keyword evidence="11" id="KW-0234">DNA repair</keyword>
<dbReference type="EC" id="6.5.1.1" evidence="1"/>
<dbReference type="Gene3D" id="2.40.50.140">
    <property type="entry name" value="Nucleic acid-binding proteins"/>
    <property type="match status" value="1"/>
</dbReference>
<dbReference type="GO" id="GO:0003677">
    <property type="term" value="F:DNA binding"/>
    <property type="evidence" value="ECO:0007669"/>
    <property type="project" value="InterPro"/>
</dbReference>
<gene>
    <name evidence="15" type="ORF">PtoMrB4_14380</name>
</gene>
<evidence type="ECO:0000256" key="8">
    <source>
        <dbReference type="ARBA" id="ARBA00022840"/>
    </source>
</evidence>
<dbReference type="InterPro" id="IPR012308">
    <property type="entry name" value="DNA_ligase_ATP-dep_N"/>
</dbReference>
<dbReference type="CDD" id="cd07972">
    <property type="entry name" value="OBF_DNA_ligase_Arch_LigB"/>
    <property type="match status" value="1"/>
</dbReference>
<dbReference type="SUPFAM" id="SSF50249">
    <property type="entry name" value="Nucleic acid-binding proteins"/>
    <property type="match status" value="1"/>
</dbReference>
<dbReference type="GO" id="GO:0006310">
    <property type="term" value="P:DNA recombination"/>
    <property type="evidence" value="ECO:0007669"/>
    <property type="project" value="UniProtKB-KW"/>
</dbReference>
<dbReference type="Proteomes" id="UP000501237">
    <property type="component" value="Chromosome"/>
</dbReference>
<dbReference type="GeneID" id="57396652"/>
<name>A0A679G9Q5_9GAMM</name>
<dbReference type="Gene3D" id="1.10.3260.10">
    <property type="entry name" value="DNA ligase, ATP-dependent, N-terminal domain"/>
    <property type="match status" value="1"/>
</dbReference>
<evidence type="ECO:0000256" key="6">
    <source>
        <dbReference type="ARBA" id="ARBA00022741"/>
    </source>
</evidence>
<dbReference type="PROSITE" id="PS00697">
    <property type="entry name" value="DNA_LIGASE_A1"/>
    <property type="match status" value="1"/>
</dbReference>
<evidence type="ECO:0000256" key="7">
    <source>
        <dbReference type="ARBA" id="ARBA00022763"/>
    </source>
</evidence>
<dbReference type="GO" id="GO:0006281">
    <property type="term" value="P:DNA repair"/>
    <property type="evidence" value="ECO:0007669"/>
    <property type="project" value="UniProtKB-KW"/>
</dbReference>
<evidence type="ECO:0000313" key="15">
    <source>
        <dbReference type="EMBL" id="BCA27461.1"/>
    </source>
</evidence>
<keyword evidence="12" id="KW-0131">Cell cycle</keyword>
<dbReference type="InterPro" id="IPR012340">
    <property type="entry name" value="NA-bd_OB-fold"/>
</dbReference>
<dbReference type="RefSeq" id="WP_172432894.1">
    <property type="nucleotide sequence ID" value="NZ_AP022642.1"/>
</dbReference>
<evidence type="ECO:0000256" key="4">
    <source>
        <dbReference type="ARBA" id="ARBA00022705"/>
    </source>
</evidence>
<evidence type="ECO:0000256" key="13">
    <source>
        <dbReference type="ARBA" id="ARBA00034003"/>
    </source>
</evidence>
<dbReference type="KEGG" id="poj:PtoMrB4_14380"/>
<organism evidence="15 16">
    <name type="scientific">Metapseudomonas otitidis</name>
    <dbReference type="NCBI Taxonomy" id="319939"/>
    <lineage>
        <taxon>Bacteria</taxon>
        <taxon>Pseudomonadati</taxon>
        <taxon>Pseudomonadota</taxon>
        <taxon>Gammaproteobacteria</taxon>
        <taxon>Pseudomonadales</taxon>
        <taxon>Pseudomonadaceae</taxon>
        <taxon>Metapseudomonas</taxon>
    </lineage>
</organism>
<evidence type="ECO:0000256" key="2">
    <source>
        <dbReference type="ARBA" id="ARBA00022598"/>
    </source>
</evidence>
<accession>A0A679G9Q5</accession>
<dbReference type="InterPro" id="IPR012309">
    <property type="entry name" value="DNA_ligase_ATP-dep_C"/>
</dbReference>
<evidence type="ECO:0000256" key="3">
    <source>
        <dbReference type="ARBA" id="ARBA00022618"/>
    </source>
</evidence>
<dbReference type="EMBL" id="AP022642">
    <property type="protein sequence ID" value="BCA27461.1"/>
    <property type="molecule type" value="Genomic_DNA"/>
</dbReference>
<evidence type="ECO:0000256" key="9">
    <source>
        <dbReference type="ARBA" id="ARBA00022842"/>
    </source>
</evidence>
<feature type="domain" description="ATP-dependent DNA ligase family profile" evidence="14">
    <location>
        <begin position="315"/>
        <end position="447"/>
    </location>
</feature>
<keyword evidence="2 15" id="KW-0436">Ligase</keyword>
<dbReference type="PROSITE" id="PS50160">
    <property type="entry name" value="DNA_LIGASE_A3"/>
    <property type="match status" value="1"/>
</dbReference>
<dbReference type="NCBIfam" id="NF006701">
    <property type="entry name" value="PRK09247.1"/>
    <property type="match status" value="1"/>
</dbReference>
<keyword evidence="7" id="KW-0227">DNA damage</keyword>
<evidence type="ECO:0000259" key="14">
    <source>
        <dbReference type="PROSITE" id="PS50160"/>
    </source>
</evidence>
<keyword evidence="4" id="KW-0235">DNA replication</keyword>
<dbReference type="GO" id="GO:0051301">
    <property type="term" value="P:cell division"/>
    <property type="evidence" value="ECO:0007669"/>
    <property type="project" value="UniProtKB-KW"/>
</dbReference>
<keyword evidence="6" id="KW-0547">Nucleotide-binding</keyword>
<evidence type="ECO:0000313" key="16">
    <source>
        <dbReference type="Proteomes" id="UP000501237"/>
    </source>
</evidence>
<evidence type="ECO:0000256" key="10">
    <source>
        <dbReference type="ARBA" id="ARBA00023172"/>
    </source>
</evidence>
<dbReference type="Pfam" id="PF04675">
    <property type="entry name" value="DNA_ligase_A_N"/>
    <property type="match status" value="1"/>
</dbReference>
<dbReference type="InterPro" id="IPR026333">
    <property type="entry name" value="ATP_dep_DNA_lig_pp_1105_fam"/>
</dbReference>
<proteinExistence type="predicted"/>
<dbReference type="GO" id="GO:0003910">
    <property type="term" value="F:DNA ligase (ATP) activity"/>
    <property type="evidence" value="ECO:0007669"/>
    <property type="project" value="UniProtKB-EC"/>
</dbReference>
<sequence length="554" mass="62420">MKAFADLYVRLDASTSSNAKLAALEDYFRQASAEDAAWAVYFLSGGKPRQLVPVRQLKASTLAVTGLPEWLFEESYQSVGDLAETIALLLPPAASDSQEGLAQWLEEHLLPLRGLPPAELTERLSRLWARLDRDGLLVFNKLITGAFRVGVSRLLVTRALASLSGLDPKRIAQRMVGYTDISRVPSADGYRRLIAAESPDEHRERGGQPYPFFLAHPLQLEPEAFDERLGPPSDWLAEWKWDGIRAQLVRRDGQLWIWSRGEELVTERFPELHALCRQLPDGCVIDGELLVWKDGRAQPFALLQQRIGRKRLTRQMLEDAPVRVLAYDLLEWQGEDWRSRPQQARRAQLEQLLAGLDTPLLGLSPEVTGATWEALAAERQRAREQGVEGLMLKARDALYGVGRTREDGTWWKWKLDPYSVDAVLIYAQRGHGRRASLYTDFTFAVWAEGEGDAPRSLVPFAKAYSGLTDEEMRQVDAIIRRTTVEKFGPVRSVTPSLVFELGFEGIARSRRHKSGVAVRFPRMLRWRRDKPVEDADTLASLHALLGDAPAEDDA</sequence>
<evidence type="ECO:0000256" key="5">
    <source>
        <dbReference type="ARBA" id="ARBA00022723"/>
    </source>
</evidence>
<dbReference type="PANTHER" id="PTHR45674:SF13">
    <property type="entry name" value="DNA LIGASE-RELATED"/>
    <property type="match status" value="1"/>
</dbReference>
<protein>
    <recommendedName>
        <fullName evidence="1">DNA ligase (ATP)</fullName>
        <ecNumber evidence="1">6.5.1.1</ecNumber>
    </recommendedName>
</protein>
<keyword evidence="9" id="KW-0460">Magnesium</keyword>
<dbReference type="InterPro" id="IPR012310">
    <property type="entry name" value="DNA_ligase_ATP-dep_cent"/>
</dbReference>
<dbReference type="GO" id="GO:0046872">
    <property type="term" value="F:metal ion binding"/>
    <property type="evidence" value="ECO:0007669"/>
    <property type="project" value="UniProtKB-KW"/>
</dbReference>
<evidence type="ECO:0000256" key="12">
    <source>
        <dbReference type="ARBA" id="ARBA00023306"/>
    </source>
</evidence>